<reference evidence="5 6" key="1">
    <citation type="submission" date="2018-12" db="EMBL/GenBank/DDBJ databases">
        <title>Draft genome sequence of Xylaria grammica IHI A82.</title>
        <authorList>
            <person name="Buettner E."/>
            <person name="Kellner H."/>
        </authorList>
    </citation>
    <scope>NUCLEOTIDE SEQUENCE [LARGE SCALE GENOMIC DNA]</scope>
    <source>
        <strain evidence="5 6">IHI A82</strain>
    </source>
</reference>
<keyword evidence="2" id="KW-0521">NADP</keyword>
<evidence type="ECO:0000256" key="1">
    <source>
        <dbReference type="ARBA" id="ARBA00006484"/>
    </source>
</evidence>
<dbReference type="InterPro" id="IPR036291">
    <property type="entry name" value="NAD(P)-bd_dom_sf"/>
</dbReference>
<dbReference type="PRINTS" id="PR00081">
    <property type="entry name" value="GDHRDH"/>
</dbReference>
<evidence type="ECO:0000313" key="6">
    <source>
        <dbReference type="Proteomes" id="UP000286045"/>
    </source>
</evidence>
<protein>
    <recommendedName>
        <fullName evidence="4">Ketoreductase domain-containing protein</fullName>
    </recommendedName>
</protein>
<keyword evidence="3" id="KW-0560">Oxidoreductase</keyword>
<sequence length="254" mass="25817">MASNNLQGKVVIITGGTKGIGLAVAQRVSAAGANVVINYSRDASSASAALASLPGTGGSADRALVVQADASSPSQMQDLVERTVAIFGRIDVIVANAGTMPLQDLEHVTESAFDSVFSLNVKGPLFLTQAASPHMAPGGRVVFISTGIARSSGVPPPYGLYAATKGAVEQLTRVLAKDLGRKGITVNAVAPGPTDTELFREGKSEAMIKGIASANPFNRLGNPSEIAEVVAFVASPESSWVSGQIIGANGAAFV</sequence>
<dbReference type="SMART" id="SM00822">
    <property type="entry name" value="PKS_KR"/>
    <property type="match status" value="1"/>
</dbReference>
<dbReference type="Proteomes" id="UP000286045">
    <property type="component" value="Unassembled WGS sequence"/>
</dbReference>
<name>A0A439DHM1_9PEZI</name>
<accession>A0A439DHM1</accession>
<dbReference type="GO" id="GO:0016614">
    <property type="term" value="F:oxidoreductase activity, acting on CH-OH group of donors"/>
    <property type="evidence" value="ECO:0007669"/>
    <property type="project" value="UniProtKB-ARBA"/>
</dbReference>
<comment type="similarity">
    <text evidence="1">Belongs to the short-chain dehydrogenases/reductases (SDR) family.</text>
</comment>
<evidence type="ECO:0000313" key="5">
    <source>
        <dbReference type="EMBL" id="RWA13888.1"/>
    </source>
</evidence>
<gene>
    <name evidence="5" type="ORF">EKO27_g1225</name>
</gene>
<dbReference type="PANTHER" id="PTHR48107">
    <property type="entry name" value="NADPH-DEPENDENT ALDEHYDE REDUCTASE-LIKE PROTEIN, CHLOROPLASTIC-RELATED"/>
    <property type="match status" value="1"/>
</dbReference>
<evidence type="ECO:0000256" key="2">
    <source>
        <dbReference type="ARBA" id="ARBA00022857"/>
    </source>
</evidence>
<dbReference type="PRINTS" id="PR00080">
    <property type="entry name" value="SDRFAMILY"/>
</dbReference>
<evidence type="ECO:0000259" key="4">
    <source>
        <dbReference type="SMART" id="SM00822"/>
    </source>
</evidence>
<dbReference type="SUPFAM" id="SSF51735">
    <property type="entry name" value="NAD(P)-binding Rossmann-fold domains"/>
    <property type="match status" value="1"/>
</dbReference>
<proteinExistence type="inferred from homology"/>
<comment type="caution">
    <text evidence="5">The sequence shown here is derived from an EMBL/GenBank/DDBJ whole genome shotgun (WGS) entry which is preliminary data.</text>
</comment>
<dbReference type="Pfam" id="PF13561">
    <property type="entry name" value="adh_short_C2"/>
    <property type="match status" value="1"/>
</dbReference>
<dbReference type="EMBL" id="RYZI01000017">
    <property type="protein sequence ID" value="RWA13888.1"/>
    <property type="molecule type" value="Genomic_DNA"/>
</dbReference>
<evidence type="ECO:0000256" key="3">
    <source>
        <dbReference type="ARBA" id="ARBA00023002"/>
    </source>
</evidence>
<feature type="domain" description="Ketoreductase" evidence="4">
    <location>
        <begin position="9"/>
        <end position="192"/>
    </location>
</feature>
<dbReference type="FunFam" id="3.40.50.720:FF:000084">
    <property type="entry name" value="Short-chain dehydrogenase reductase"/>
    <property type="match status" value="1"/>
</dbReference>
<dbReference type="Gene3D" id="3.40.50.720">
    <property type="entry name" value="NAD(P)-binding Rossmann-like Domain"/>
    <property type="match status" value="1"/>
</dbReference>
<dbReference type="InterPro" id="IPR020904">
    <property type="entry name" value="Sc_DH/Rdtase_CS"/>
</dbReference>
<dbReference type="PANTHER" id="PTHR48107:SF7">
    <property type="entry name" value="RE15974P"/>
    <property type="match status" value="1"/>
</dbReference>
<dbReference type="STRING" id="363999.A0A439DHM1"/>
<dbReference type="InterPro" id="IPR002347">
    <property type="entry name" value="SDR_fam"/>
</dbReference>
<keyword evidence="6" id="KW-1185">Reference proteome</keyword>
<dbReference type="InterPro" id="IPR057326">
    <property type="entry name" value="KR_dom"/>
</dbReference>
<dbReference type="PROSITE" id="PS00061">
    <property type="entry name" value="ADH_SHORT"/>
    <property type="match status" value="1"/>
</dbReference>
<dbReference type="AlphaFoldDB" id="A0A439DHM1"/>
<organism evidence="5 6">
    <name type="scientific">Xylaria grammica</name>
    <dbReference type="NCBI Taxonomy" id="363999"/>
    <lineage>
        <taxon>Eukaryota</taxon>
        <taxon>Fungi</taxon>
        <taxon>Dikarya</taxon>
        <taxon>Ascomycota</taxon>
        <taxon>Pezizomycotina</taxon>
        <taxon>Sordariomycetes</taxon>
        <taxon>Xylariomycetidae</taxon>
        <taxon>Xylariales</taxon>
        <taxon>Xylariaceae</taxon>
        <taxon>Xylaria</taxon>
    </lineage>
</organism>